<dbReference type="OrthoDB" id="154293at2"/>
<evidence type="ECO:0000259" key="1">
    <source>
        <dbReference type="Pfam" id="PF07398"/>
    </source>
</evidence>
<feature type="domain" description="Mycothiol-dependent maleylpyruvate isomerase metal-binding" evidence="2">
    <location>
        <begin position="16"/>
        <end position="155"/>
    </location>
</feature>
<sequence>MTDASTPLSGYVDTWWEAVNDFTGLLERVPEDAWHAPTDLAGWDVHAVAAHTGHLESLLAGNDHDDVEIGEAPHAHGMMGQFTEQGVVARRDRTPDELINEIRACTTARHTRLLAEPPTDPSAPADGVFGAIGWSTLTLLRNRPLDVWMHEQDVRRAVGLPGGLDTAAARHSADYLAESLGFVLAKKVGAAPGTTVLLEVEGHQPVAAVVGEDGRGRLLDEVPADATVGIRTDRESFVVLAGGRRRPEAGRVEVFGDQVLGQQVVDALGVTP</sequence>
<dbReference type="InterPro" id="IPR010872">
    <property type="entry name" value="MDMPI_C-term_domain"/>
</dbReference>
<dbReference type="GO" id="GO:0046872">
    <property type="term" value="F:metal ion binding"/>
    <property type="evidence" value="ECO:0007669"/>
    <property type="project" value="InterPro"/>
</dbReference>
<evidence type="ECO:0000313" key="4">
    <source>
        <dbReference type="Proteomes" id="UP000244867"/>
    </source>
</evidence>
<dbReference type="Proteomes" id="UP000244867">
    <property type="component" value="Unassembled WGS sequence"/>
</dbReference>
<organism evidence="3 4">
    <name type="scientific">Nocardioides currus</name>
    <dbReference type="NCBI Taxonomy" id="2133958"/>
    <lineage>
        <taxon>Bacteria</taxon>
        <taxon>Bacillati</taxon>
        <taxon>Actinomycetota</taxon>
        <taxon>Actinomycetes</taxon>
        <taxon>Propionibacteriales</taxon>
        <taxon>Nocardioidaceae</taxon>
        <taxon>Nocardioides</taxon>
    </lineage>
</organism>
<comment type="caution">
    <text evidence="3">The sequence shown here is derived from an EMBL/GenBank/DDBJ whole genome shotgun (WGS) entry which is preliminary data.</text>
</comment>
<dbReference type="InterPro" id="IPR034660">
    <property type="entry name" value="DinB/YfiT-like"/>
</dbReference>
<dbReference type="NCBIfam" id="TIGR03083">
    <property type="entry name" value="maleylpyruvate isomerase family mycothiol-dependent enzyme"/>
    <property type="match status" value="1"/>
</dbReference>
<dbReference type="EMBL" id="PYXZ01000008">
    <property type="protein sequence ID" value="PUA79873.1"/>
    <property type="molecule type" value="Genomic_DNA"/>
</dbReference>
<dbReference type="Gene3D" id="1.20.120.450">
    <property type="entry name" value="dinb family like domain"/>
    <property type="match status" value="1"/>
</dbReference>
<dbReference type="InterPro" id="IPR017517">
    <property type="entry name" value="Maleyloyr_isom"/>
</dbReference>
<reference evidence="3 4" key="1">
    <citation type="submission" date="2018-03" db="EMBL/GenBank/DDBJ databases">
        <authorList>
            <person name="Keele B.F."/>
        </authorList>
    </citation>
    <scope>NUCLEOTIDE SEQUENCE [LARGE SCALE GENOMIC DNA]</scope>
    <source>
        <strain evidence="3 4">IB-3</strain>
    </source>
</reference>
<evidence type="ECO:0008006" key="5">
    <source>
        <dbReference type="Google" id="ProtNLM"/>
    </source>
</evidence>
<protein>
    <recommendedName>
        <fullName evidence="5">Mycothiol-dependent maleylpyruvate isomerase metal-binding domain-containing protein</fullName>
    </recommendedName>
</protein>
<dbReference type="SUPFAM" id="SSF109854">
    <property type="entry name" value="DinB/YfiT-like putative metalloenzymes"/>
    <property type="match status" value="1"/>
</dbReference>
<accession>A0A2R7YU89</accession>
<dbReference type="InterPro" id="IPR024344">
    <property type="entry name" value="MDMPI_metal-binding"/>
</dbReference>
<dbReference type="Pfam" id="PF11716">
    <property type="entry name" value="MDMPI_N"/>
    <property type="match status" value="1"/>
</dbReference>
<dbReference type="AlphaFoldDB" id="A0A2R7YU89"/>
<evidence type="ECO:0000259" key="2">
    <source>
        <dbReference type="Pfam" id="PF11716"/>
    </source>
</evidence>
<dbReference type="Pfam" id="PF07398">
    <property type="entry name" value="MDMPI_C"/>
    <property type="match status" value="1"/>
</dbReference>
<keyword evidence="4" id="KW-1185">Reference proteome</keyword>
<evidence type="ECO:0000313" key="3">
    <source>
        <dbReference type="EMBL" id="PUA79873.1"/>
    </source>
</evidence>
<name>A0A2R7YU89_9ACTN</name>
<dbReference type="RefSeq" id="WP_108345738.1">
    <property type="nucleotide sequence ID" value="NZ_PYXZ01000008.1"/>
</dbReference>
<proteinExistence type="predicted"/>
<feature type="domain" description="MDMPI C-terminal" evidence="1">
    <location>
        <begin position="171"/>
        <end position="259"/>
    </location>
</feature>
<gene>
    <name evidence="3" type="ORF">C7S10_17605</name>
</gene>